<organism evidence="4 5">
    <name type="scientific">Janibacter alkaliphilus</name>
    <dbReference type="NCBI Taxonomy" id="1069963"/>
    <lineage>
        <taxon>Bacteria</taxon>
        <taxon>Bacillati</taxon>
        <taxon>Actinomycetota</taxon>
        <taxon>Actinomycetes</taxon>
        <taxon>Micrococcales</taxon>
        <taxon>Intrasporangiaceae</taxon>
        <taxon>Janibacter</taxon>
    </lineage>
</organism>
<accession>A0A852X0U4</accession>
<evidence type="ECO:0000256" key="2">
    <source>
        <dbReference type="PROSITE-ProRule" id="PRU01213"/>
    </source>
</evidence>
<evidence type="ECO:0000256" key="1">
    <source>
        <dbReference type="ARBA" id="ARBA00022505"/>
    </source>
</evidence>
<dbReference type="EMBL" id="JACBZX010000001">
    <property type="protein sequence ID" value="NYG36107.1"/>
    <property type="molecule type" value="Genomic_DNA"/>
</dbReference>
<name>A0A852X0U4_9MICO</name>
<dbReference type="Gene3D" id="1.10.1660.10">
    <property type="match status" value="1"/>
</dbReference>
<dbReference type="Pfam" id="PF03459">
    <property type="entry name" value="TOBE"/>
    <property type="match status" value="1"/>
</dbReference>
<protein>
    <submittedName>
        <fullName evidence="4">Molybdopterin-binding protein</fullName>
    </submittedName>
</protein>
<dbReference type="GO" id="GO:0015689">
    <property type="term" value="P:molybdate ion transport"/>
    <property type="evidence" value="ECO:0007669"/>
    <property type="project" value="InterPro"/>
</dbReference>
<dbReference type="InterPro" id="IPR004606">
    <property type="entry name" value="Mop_domain"/>
</dbReference>
<gene>
    <name evidence="4" type="ORF">BJY28_000576</name>
</gene>
<dbReference type="PROSITE" id="PS51866">
    <property type="entry name" value="MOP"/>
    <property type="match status" value="1"/>
</dbReference>
<feature type="domain" description="Mop" evidence="3">
    <location>
        <begin position="64"/>
        <end position="129"/>
    </location>
</feature>
<keyword evidence="1 2" id="KW-0500">Molybdenum</keyword>
<dbReference type="NCBIfam" id="TIGR01764">
    <property type="entry name" value="excise"/>
    <property type="match status" value="1"/>
</dbReference>
<dbReference type="RefSeq" id="WP_179461667.1">
    <property type="nucleotide sequence ID" value="NZ_JACBZX010000001.1"/>
</dbReference>
<evidence type="ECO:0000313" key="5">
    <source>
        <dbReference type="Proteomes" id="UP000592181"/>
    </source>
</evidence>
<dbReference type="Proteomes" id="UP000592181">
    <property type="component" value="Unassembled WGS sequence"/>
</dbReference>
<dbReference type="InterPro" id="IPR010093">
    <property type="entry name" value="SinI_DNA-bd"/>
</dbReference>
<dbReference type="AlphaFoldDB" id="A0A852X0U4"/>
<dbReference type="GO" id="GO:0003677">
    <property type="term" value="F:DNA binding"/>
    <property type="evidence" value="ECO:0007669"/>
    <property type="project" value="InterPro"/>
</dbReference>
<dbReference type="Pfam" id="PF12728">
    <property type="entry name" value="HTH_17"/>
    <property type="match status" value="1"/>
</dbReference>
<dbReference type="InterPro" id="IPR008995">
    <property type="entry name" value="Mo/tungstate-bd_C_term_dom"/>
</dbReference>
<proteinExistence type="predicted"/>
<sequence>MPHLRVQEAAAYLGVSDDTVRRLLDQGALDPGPDEGGRRTVDALSLARHARTGARGLSDPTGRATSARNRLVGIVTEITSDTVMSQVELQCGPFRVVSLLSTEAVQEMRLGPGSVAVAVIKSTQVVLETPQGRE</sequence>
<reference evidence="4 5" key="1">
    <citation type="submission" date="2020-07" db="EMBL/GenBank/DDBJ databases">
        <title>Sequencing the genomes of 1000 actinobacteria strains.</title>
        <authorList>
            <person name="Klenk H.-P."/>
        </authorList>
    </citation>
    <scope>NUCLEOTIDE SEQUENCE [LARGE SCALE GENOMIC DNA]</scope>
    <source>
        <strain evidence="4 5">DSM 24723</strain>
    </source>
</reference>
<dbReference type="SUPFAM" id="SSF46955">
    <property type="entry name" value="Putative DNA-binding domain"/>
    <property type="match status" value="1"/>
</dbReference>
<evidence type="ECO:0000313" key="4">
    <source>
        <dbReference type="EMBL" id="NYG36107.1"/>
    </source>
</evidence>
<keyword evidence="5" id="KW-1185">Reference proteome</keyword>
<dbReference type="InterPro" id="IPR005116">
    <property type="entry name" value="Transp-assoc_OB_typ1"/>
</dbReference>
<dbReference type="InterPro" id="IPR041657">
    <property type="entry name" value="HTH_17"/>
</dbReference>
<evidence type="ECO:0000259" key="3">
    <source>
        <dbReference type="PROSITE" id="PS51866"/>
    </source>
</evidence>
<dbReference type="SUPFAM" id="SSF50331">
    <property type="entry name" value="MOP-like"/>
    <property type="match status" value="1"/>
</dbReference>
<comment type="caution">
    <text evidence="4">The sequence shown here is derived from an EMBL/GenBank/DDBJ whole genome shotgun (WGS) entry which is preliminary data.</text>
</comment>
<dbReference type="Gene3D" id="2.40.50.100">
    <property type="match status" value="1"/>
</dbReference>
<dbReference type="InterPro" id="IPR009061">
    <property type="entry name" value="DNA-bd_dom_put_sf"/>
</dbReference>